<organism evidence="2 3">
    <name type="scientific">Saccharopolyspora hordei</name>
    <dbReference type="NCBI Taxonomy" id="1838"/>
    <lineage>
        <taxon>Bacteria</taxon>
        <taxon>Bacillati</taxon>
        <taxon>Actinomycetota</taxon>
        <taxon>Actinomycetes</taxon>
        <taxon>Pseudonocardiales</taxon>
        <taxon>Pseudonocardiaceae</taxon>
        <taxon>Saccharopolyspora</taxon>
    </lineage>
</organism>
<evidence type="ECO:0000313" key="3">
    <source>
        <dbReference type="Proteomes" id="UP000587002"/>
    </source>
</evidence>
<accession>A0A853AN24</accession>
<proteinExistence type="predicted"/>
<dbReference type="RefSeq" id="WP_179720345.1">
    <property type="nucleotide sequence ID" value="NZ_BAABFH010000001.1"/>
</dbReference>
<comment type="caution">
    <text evidence="2">The sequence shown here is derived from an EMBL/GenBank/DDBJ whole genome shotgun (WGS) entry which is preliminary data.</text>
</comment>
<dbReference type="Gene3D" id="1.10.287.1060">
    <property type="entry name" value="ESAT-6-like"/>
    <property type="match status" value="1"/>
</dbReference>
<feature type="coiled-coil region" evidence="1">
    <location>
        <begin position="344"/>
        <end position="390"/>
    </location>
</feature>
<dbReference type="Proteomes" id="UP000587002">
    <property type="component" value="Unassembled WGS sequence"/>
</dbReference>
<evidence type="ECO:0000256" key="1">
    <source>
        <dbReference type="SAM" id="Coils"/>
    </source>
</evidence>
<gene>
    <name evidence="2" type="ORF">HNR68_002323</name>
</gene>
<sequence length="459" mass="49259">MTAPQGPGDFQTLNRGDGHQKDWFAQAAGRGSSWVGAAQDVADAKREVQESAQQVAQGGDLADNVPSPDLGVALFSARAEVLTSLASPGQSLMSNGLGFLVSIVLSPLIELAEWAIGDPEQMRSTGEGWENVARWLDSVAEQEQGRAQATAQTWIGKDGDAFRTQMSEFSEGVKALAADIRDLKSTLDMWAEIIDMFIEFVIQTITELVIGLIVQWLAALAASWITAGASVATASAGTAVQVGATGVRIGARITQLQGKLFQLFQKVERLLQKMREMGKLRQVIKTTEDLREGKLFDGKFKMGQEMAGRIMDRQSSAFKFLTHADAEDLTSKGGKFLKSDIKETEAFQKAAKNLDDRIAEARRLDDGKALDALTEQRANLEKDMKGVQGLASGVTGTVLQGALGGKTTLGQAAFAAGTDVATDAAIKQGAHQIYDTGKGWFQGDLSSEQRDAAQERGFQ</sequence>
<dbReference type="InterPro" id="IPR036689">
    <property type="entry name" value="ESAT-6-like_sf"/>
</dbReference>
<evidence type="ECO:0000313" key="2">
    <source>
        <dbReference type="EMBL" id="NYI83693.1"/>
    </source>
</evidence>
<keyword evidence="1" id="KW-0175">Coiled coil</keyword>
<dbReference type="EMBL" id="JACCFJ010000001">
    <property type="protein sequence ID" value="NYI83693.1"/>
    <property type="molecule type" value="Genomic_DNA"/>
</dbReference>
<dbReference type="AlphaFoldDB" id="A0A853AN24"/>
<name>A0A853AN24_9PSEU</name>
<keyword evidence="3" id="KW-1185">Reference proteome</keyword>
<dbReference type="SUPFAM" id="SSF140453">
    <property type="entry name" value="EsxAB dimer-like"/>
    <property type="match status" value="1"/>
</dbReference>
<reference evidence="2 3" key="1">
    <citation type="submission" date="2020-07" db="EMBL/GenBank/DDBJ databases">
        <title>Sequencing the genomes of 1000 actinobacteria strains.</title>
        <authorList>
            <person name="Klenk H.-P."/>
        </authorList>
    </citation>
    <scope>NUCLEOTIDE SEQUENCE [LARGE SCALE GENOMIC DNA]</scope>
    <source>
        <strain evidence="2 3">DSM 44065</strain>
    </source>
</reference>
<protein>
    <submittedName>
        <fullName evidence="2">TolA-binding protein/uncharacterized protein YukE</fullName>
    </submittedName>
</protein>